<dbReference type="HAMAP" id="MF_01080">
    <property type="entry name" value="TruB_bact"/>
    <property type="match status" value="1"/>
</dbReference>
<feature type="active site" description="Nucleophile" evidence="5">
    <location>
        <position position="47"/>
    </location>
</feature>
<keyword evidence="4 5" id="KW-0413">Isomerase</keyword>
<accession>A0A1L8QNV8</accession>
<evidence type="ECO:0000256" key="1">
    <source>
        <dbReference type="ARBA" id="ARBA00000385"/>
    </source>
</evidence>
<dbReference type="GO" id="GO:0003723">
    <property type="term" value="F:RNA binding"/>
    <property type="evidence" value="ECO:0007669"/>
    <property type="project" value="InterPro"/>
</dbReference>
<dbReference type="PANTHER" id="PTHR13767:SF2">
    <property type="entry name" value="PSEUDOURIDYLATE SYNTHASE TRUB1"/>
    <property type="match status" value="1"/>
</dbReference>
<dbReference type="NCBIfam" id="TIGR00431">
    <property type="entry name" value="TruB"/>
    <property type="match status" value="1"/>
</dbReference>
<evidence type="ECO:0000256" key="2">
    <source>
        <dbReference type="ARBA" id="ARBA00005642"/>
    </source>
</evidence>
<evidence type="ECO:0000256" key="5">
    <source>
        <dbReference type="HAMAP-Rule" id="MF_01080"/>
    </source>
</evidence>
<evidence type="ECO:0000256" key="4">
    <source>
        <dbReference type="ARBA" id="ARBA00023235"/>
    </source>
</evidence>
<sequence length="319" mass="35431">MFVKGVKCVMDGILPLWKERGMTSHDCVFKLRKILRTKKVGHGGTLDPDVDGILPICVGKGTKVIEFLTDSGKIYEGEITLGYSTTTEDASGEVVDSQPLSRPFTLAEIDEAMAQLTGTITQVPPMYSAVKVNGKRLYEYARNNETVERPQRTAEIATFKRTSAPVWDAEKGTQKWRFYVECGKGTYVRTLSVDTGKLLGVPAHMSDLTRSASAGFSKEQGVTLAQVAELMNNEQLQAVLLPIEFGVKDFERIDVSEALWLKVKNGSRLTYQEFGLTDMPTDLVAIFYENQVVSLYEPHPTKAGILKPRKVLRTEIGKE</sequence>
<proteinExistence type="inferred from homology"/>
<feature type="domain" description="tRNA pseudouridylate synthase B C-terminal" evidence="7">
    <location>
        <begin position="189"/>
        <end position="247"/>
    </location>
</feature>
<evidence type="ECO:0000259" key="6">
    <source>
        <dbReference type="Pfam" id="PF01509"/>
    </source>
</evidence>
<dbReference type="GO" id="GO:0031119">
    <property type="term" value="P:tRNA pseudouridine synthesis"/>
    <property type="evidence" value="ECO:0007669"/>
    <property type="project" value="UniProtKB-UniRule"/>
</dbReference>
<evidence type="ECO:0000259" key="7">
    <source>
        <dbReference type="Pfam" id="PF16198"/>
    </source>
</evidence>
<dbReference type="Gene3D" id="3.30.2350.10">
    <property type="entry name" value="Pseudouridine synthase"/>
    <property type="match status" value="1"/>
</dbReference>
<dbReference type="Proteomes" id="UP000182149">
    <property type="component" value="Unassembled WGS sequence"/>
</dbReference>
<dbReference type="GO" id="GO:0160148">
    <property type="term" value="F:tRNA pseudouridine(55) synthase activity"/>
    <property type="evidence" value="ECO:0007669"/>
    <property type="project" value="UniProtKB-EC"/>
</dbReference>
<dbReference type="PANTHER" id="PTHR13767">
    <property type="entry name" value="TRNA-PSEUDOURIDINE SYNTHASE"/>
    <property type="match status" value="1"/>
</dbReference>
<name>A0A1L8QNV8_9ENTE</name>
<dbReference type="Pfam" id="PF16198">
    <property type="entry name" value="TruB_C_2"/>
    <property type="match status" value="1"/>
</dbReference>
<comment type="function">
    <text evidence="5">Responsible for synthesis of pseudouridine from uracil-55 in the psi GC loop of transfer RNAs.</text>
</comment>
<evidence type="ECO:0000313" key="9">
    <source>
        <dbReference type="Proteomes" id="UP000182149"/>
    </source>
</evidence>
<reference evidence="8 9" key="1">
    <citation type="submission" date="2014-12" db="EMBL/GenBank/DDBJ databases">
        <title>Draft genome sequences of 29 type strains of Enterococci.</title>
        <authorList>
            <person name="Zhong Z."/>
            <person name="Sun Z."/>
            <person name="Liu W."/>
            <person name="Zhang W."/>
            <person name="Zhang H."/>
        </authorList>
    </citation>
    <scope>NUCLEOTIDE SEQUENCE [LARGE SCALE GENOMIC DNA]</scope>
    <source>
        <strain evidence="8 9">DSM 17690</strain>
    </source>
</reference>
<dbReference type="CDD" id="cd02573">
    <property type="entry name" value="PseudoU_synth_EcTruB"/>
    <property type="match status" value="1"/>
</dbReference>
<dbReference type="FunFam" id="3.30.2350.10:FF:000011">
    <property type="entry name" value="tRNA pseudouridine synthase B"/>
    <property type="match status" value="1"/>
</dbReference>
<dbReference type="STRING" id="328396.RU93_GL000904"/>
<dbReference type="EC" id="5.4.99.25" evidence="5"/>
<dbReference type="InterPro" id="IPR032819">
    <property type="entry name" value="TruB_C"/>
</dbReference>
<keyword evidence="9" id="KW-1185">Reference proteome</keyword>
<keyword evidence="3 5" id="KW-0819">tRNA processing</keyword>
<dbReference type="Pfam" id="PF01509">
    <property type="entry name" value="TruB_N"/>
    <property type="match status" value="1"/>
</dbReference>
<organism evidence="8 9">
    <name type="scientific">Enterococcus aquimarinus</name>
    <dbReference type="NCBI Taxonomy" id="328396"/>
    <lineage>
        <taxon>Bacteria</taxon>
        <taxon>Bacillati</taxon>
        <taxon>Bacillota</taxon>
        <taxon>Bacilli</taxon>
        <taxon>Lactobacillales</taxon>
        <taxon>Enterococcaceae</taxon>
        <taxon>Enterococcus</taxon>
    </lineage>
</organism>
<dbReference type="InterPro" id="IPR014780">
    <property type="entry name" value="tRNA_psdUridine_synth_TruB"/>
</dbReference>
<dbReference type="InterPro" id="IPR020103">
    <property type="entry name" value="PsdUridine_synth_cat_dom_sf"/>
</dbReference>
<dbReference type="EMBL" id="JXKD01000019">
    <property type="protein sequence ID" value="OJG09193.1"/>
    <property type="molecule type" value="Genomic_DNA"/>
</dbReference>
<evidence type="ECO:0000256" key="3">
    <source>
        <dbReference type="ARBA" id="ARBA00022694"/>
    </source>
</evidence>
<dbReference type="SUPFAM" id="SSF55120">
    <property type="entry name" value="Pseudouridine synthase"/>
    <property type="match status" value="1"/>
</dbReference>
<comment type="caution">
    <text evidence="8">The sequence shown here is derived from an EMBL/GenBank/DDBJ whole genome shotgun (WGS) entry which is preliminary data.</text>
</comment>
<evidence type="ECO:0000313" key="8">
    <source>
        <dbReference type="EMBL" id="OJG09193.1"/>
    </source>
</evidence>
<dbReference type="GO" id="GO:1990481">
    <property type="term" value="P:mRNA pseudouridine synthesis"/>
    <property type="evidence" value="ECO:0007669"/>
    <property type="project" value="TreeGrafter"/>
</dbReference>
<protein>
    <recommendedName>
        <fullName evidence="5">tRNA pseudouridine synthase B</fullName>
        <ecNumber evidence="5">5.4.99.25</ecNumber>
    </recommendedName>
    <alternativeName>
        <fullName evidence="5">tRNA pseudouridine(55) synthase</fullName>
        <shortName evidence="5">Psi55 synthase</shortName>
    </alternativeName>
    <alternativeName>
        <fullName evidence="5">tRNA pseudouridylate synthase</fullName>
    </alternativeName>
    <alternativeName>
        <fullName evidence="5">tRNA-uridine isomerase</fullName>
    </alternativeName>
</protein>
<dbReference type="InterPro" id="IPR002501">
    <property type="entry name" value="PsdUridine_synth_N"/>
</dbReference>
<feature type="domain" description="Pseudouridine synthase II N-terminal" evidence="6">
    <location>
        <begin position="32"/>
        <end position="188"/>
    </location>
</feature>
<comment type="similarity">
    <text evidence="2 5">Belongs to the pseudouridine synthase TruB family. Type 1 subfamily.</text>
</comment>
<dbReference type="AlphaFoldDB" id="A0A1L8QNV8"/>
<gene>
    <name evidence="5" type="primary">truB</name>
    <name evidence="8" type="ORF">RU93_GL000904</name>
</gene>
<comment type="catalytic activity">
    <reaction evidence="1 5">
        <text>uridine(55) in tRNA = pseudouridine(55) in tRNA</text>
        <dbReference type="Rhea" id="RHEA:42532"/>
        <dbReference type="Rhea" id="RHEA-COMP:10101"/>
        <dbReference type="Rhea" id="RHEA-COMP:10102"/>
        <dbReference type="ChEBI" id="CHEBI:65314"/>
        <dbReference type="ChEBI" id="CHEBI:65315"/>
        <dbReference type="EC" id="5.4.99.25"/>
    </reaction>
</comment>